<evidence type="ECO:0000313" key="5">
    <source>
        <dbReference type="EMBL" id="OOF33368.1"/>
    </source>
</evidence>
<comment type="similarity">
    <text evidence="1">Belongs to the membrane fusion protein (MFP) (TC 8.A.1) family.</text>
</comment>
<keyword evidence="6" id="KW-1185">Reference proteome</keyword>
<dbReference type="Pfam" id="PF25954">
    <property type="entry name" value="Beta-barrel_RND_2"/>
    <property type="match status" value="1"/>
</dbReference>
<evidence type="ECO:0000259" key="4">
    <source>
        <dbReference type="Pfam" id="PF25954"/>
    </source>
</evidence>
<evidence type="ECO:0000256" key="1">
    <source>
        <dbReference type="ARBA" id="ARBA00009477"/>
    </source>
</evidence>
<proteinExistence type="inferred from homology"/>
<name>A0ABX3KPT3_SALCS</name>
<dbReference type="EMBL" id="MUFR01000032">
    <property type="protein sequence ID" value="OOF33368.1"/>
    <property type="molecule type" value="Genomic_DNA"/>
</dbReference>
<evidence type="ECO:0000259" key="3">
    <source>
        <dbReference type="Pfam" id="PF25876"/>
    </source>
</evidence>
<organism evidence="5 6">
    <name type="scientific">Salinivibrio costicola subsp. alcaliphilus</name>
    <dbReference type="NCBI Taxonomy" id="272773"/>
    <lineage>
        <taxon>Bacteria</taxon>
        <taxon>Pseudomonadati</taxon>
        <taxon>Pseudomonadota</taxon>
        <taxon>Gammaproteobacteria</taxon>
        <taxon>Vibrionales</taxon>
        <taxon>Vibrionaceae</taxon>
        <taxon>Salinivibrio</taxon>
    </lineage>
</organism>
<reference evidence="6" key="1">
    <citation type="submission" date="2017-01" db="EMBL/GenBank/DDBJ databases">
        <title>Draft genome of the species Salinivibrio costicola subsp. alcaliphilus.</title>
        <authorList>
            <person name="Lopez-Hermoso C."/>
            <person name="De La Haba R."/>
            <person name="Sanchez-Porro C."/>
            <person name="Ventosa A."/>
        </authorList>
    </citation>
    <scope>NUCLEOTIDE SEQUENCE [LARGE SCALE GENOMIC DNA]</scope>
    <source>
        <strain evidence="6">CBH448</strain>
    </source>
</reference>
<evidence type="ECO:0000313" key="6">
    <source>
        <dbReference type="Proteomes" id="UP000189431"/>
    </source>
</evidence>
<evidence type="ECO:0008006" key="7">
    <source>
        <dbReference type="Google" id="ProtNLM"/>
    </source>
</evidence>
<dbReference type="Proteomes" id="UP000189431">
    <property type="component" value="Unassembled WGS sequence"/>
</dbReference>
<feature type="domain" description="CusB-like beta-barrel" evidence="4">
    <location>
        <begin position="217"/>
        <end position="292"/>
    </location>
</feature>
<evidence type="ECO:0000256" key="2">
    <source>
        <dbReference type="SAM" id="Coils"/>
    </source>
</evidence>
<keyword evidence="2" id="KW-0175">Coiled coil</keyword>
<dbReference type="PANTHER" id="PTHR30469:SF15">
    <property type="entry name" value="HLYD FAMILY OF SECRETION PROTEINS"/>
    <property type="match status" value="1"/>
</dbReference>
<dbReference type="Gene3D" id="2.40.50.100">
    <property type="match status" value="1"/>
</dbReference>
<dbReference type="InterPro" id="IPR058624">
    <property type="entry name" value="MdtA-like_HH"/>
</dbReference>
<gene>
    <name evidence="5" type="ORF">BZJ21_11405</name>
</gene>
<dbReference type="Gene3D" id="2.40.420.20">
    <property type="match status" value="1"/>
</dbReference>
<dbReference type="InterPro" id="IPR006143">
    <property type="entry name" value="RND_pump_MFP"/>
</dbReference>
<dbReference type="Pfam" id="PF25876">
    <property type="entry name" value="HH_MFP_RND"/>
    <property type="match status" value="1"/>
</dbReference>
<dbReference type="RefSeq" id="WP_077669837.1">
    <property type="nucleotide sequence ID" value="NZ_MUFR01000032.1"/>
</dbReference>
<protein>
    <recommendedName>
        <fullName evidence="7">Efflux RND transporter periplasmic adaptor subunit</fullName>
    </recommendedName>
</protein>
<dbReference type="NCBIfam" id="TIGR01730">
    <property type="entry name" value="RND_mfp"/>
    <property type="match status" value="1"/>
</dbReference>
<feature type="domain" description="Multidrug resistance protein MdtA-like alpha-helical hairpin" evidence="3">
    <location>
        <begin position="110"/>
        <end position="176"/>
    </location>
</feature>
<comment type="caution">
    <text evidence="5">The sequence shown here is derived from an EMBL/GenBank/DDBJ whole genome shotgun (WGS) entry which is preliminary data.</text>
</comment>
<dbReference type="SUPFAM" id="SSF111369">
    <property type="entry name" value="HlyD-like secretion proteins"/>
    <property type="match status" value="1"/>
</dbReference>
<dbReference type="PANTHER" id="PTHR30469">
    <property type="entry name" value="MULTIDRUG RESISTANCE PROTEIN MDTA"/>
    <property type="match status" value="1"/>
</dbReference>
<accession>A0ABX3KPT3</accession>
<feature type="coiled-coil region" evidence="2">
    <location>
        <begin position="102"/>
        <end position="174"/>
    </location>
</feature>
<dbReference type="Gene3D" id="2.40.30.170">
    <property type="match status" value="1"/>
</dbReference>
<sequence>MNKKKGLQAVVLGTGLLVLFLGMAGVFTEKVTSKASSSQGADDHNTLTLTAIEQPQTRTFSGQLVARQNATLAARMTATVADVLVDVGDRVEQGDILIRLDNADLSAKVRQVQQALASAQSQLNTARSDYRRMETLLAKKLVPQSQFDDAENRLNTARSEYRRAIAAVDEAETQFGFSLVRAPFTGLITEKIINQGDTATPGAAMLTLYNPDSMEAQVNIAESSLPFVTIGDTLHLRLPTYEKTLTGTIRTITPAADATSRSYRVALTLPVTDGDDQARLPGMFVKVTVSQKASSILSVPANARYQIGQLDYVNVVEDNQIIRRLVVLTEEGRVRKGLKAGETVLLHPKSQKTD</sequence>
<dbReference type="InterPro" id="IPR058792">
    <property type="entry name" value="Beta-barrel_RND_2"/>
</dbReference>
<dbReference type="Gene3D" id="1.10.287.470">
    <property type="entry name" value="Helix hairpin bin"/>
    <property type="match status" value="1"/>
</dbReference>